<name>A0A2V3UB27_9HYPH</name>
<proteinExistence type="predicted"/>
<dbReference type="AlphaFoldDB" id="A0A2V3UB27"/>
<organism evidence="1 2">
    <name type="scientific">Chelatococcus asaccharovorans</name>
    <dbReference type="NCBI Taxonomy" id="28210"/>
    <lineage>
        <taxon>Bacteria</taxon>
        <taxon>Pseudomonadati</taxon>
        <taxon>Pseudomonadota</taxon>
        <taxon>Alphaproteobacteria</taxon>
        <taxon>Hyphomicrobiales</taxon>
        <taxon>Chelatococcaceae</taxon>
        <taxon>Chelatococcus</taxon>
    </lineage>
</organism>
<comment type="caution">
    <text evidence="1">The sequence shown here is derived from an EMBL/GenBank/DDBJ whole genome shotgun (WGS) entry which is preliminary data.</text>
</comment>
<gene>
    <name evidence="1" type="ORF">C7450_103241</name>
</gene>
<dbReference type="Proteomes" id="UP000248021">
    <property type="component" value="Unassembled WGS sequence"/>
</dbReference>
<accession>A0A2V3UB27</accession>
<evidence type="ECO:0000313" key="2">
    <source>
        <dbReference type="Proteomes" id="UP000248021"/>
    </source>
</evidence>
<keyword evidence="2" id="KW-1185">Reference proteome</keyword>
<dbReference type="EMBL" id="QJJK01000003">
    <property type="protein sequence ID" value="PXW61723.1"/>
    <property type="molecule type" value="Genomic_DNA"/>
</dbReference>
<reference evidence="1 2" key="1">
    <citation type="submission" date="2018-05" db="EMBL/GenBank/DDBJ databases">
        <title>Genomic Encyclopedia of Type Strains, Phase IV (KMG-IV): sequencing the most valuable type-strain genomes for metagenomic binning, comparative biology and taxonomic classification.</title>
        <authorList>
            <person name="Goeker M."/>
        </authorList>
    </citation>
    <scope>NUCLEOTIDE SEQUENCE [LARGE SCALE GENOMIC DNA]</scope>
    <source>
        <strain evidence="1 2">DSM 6462</strain>
    </source>
</reference>
<evidence type="ECO:0000313" key="1">
    <source>
        <dbReference type="EMBL" id="PXW61723.1"/>
    </source>
</evidence>
<protein>
    <submittedName>
        <fullName evidence="1">Uncharacterized protein</fullName>
    </submittedName>
</protein>
<sequence length="54" mass="6249">MIPVEFSNLTCDHAIDIERVPPIKFNQIEHVRKRQSSTNPRHAAMSVRFITGFI</sequence>